<keyword evidence="3" id="KW-1185">Reference proteome</keyword>
<evidence type="ECO:0000313" key="2">
    <source>
        <dbReference type="EMBL" id="OWV28103.1"/>
    </source>
</evidence>
<comment type="caution">
    <text evidence="2">The sequence shown here is derived from an EMBL/GenBank/DDBJ whole genome shotgun (WGS) entry which is preliminary data.</text>
</comment>
<gene>
    <name evidence="2" type="ORF">JI62_17305</name>
</gene>
<protein>
    <submittedName>
        <fullName evidence="2">Uncharacterized protein</fullName>
    </submittedName>
</protein>
<dbReference type="EMBL" id="JPUA01000037">
    <property type="protein sequence ID" value="OWV28103.1"/>
    <property type="molecule type" value="Genomic_DNA"/>
</dbReference>
<dbReference type="AlphaFoldDB" id="A0A246RVB7"/>
<organism evidence="2 3">
    <name type="scientific">Halomonas campaniensis</name>
    <dbReference type="NCBI Taxonomy" id="213554"/>
    <lineage>
        <taxon>Bacteria</taxon>
        <taxon>Pseudomonadati</taxon>
        <taxon>Pseudomonadota</taxon>
        <taxon>Gammaproteobacteria</taxon>
        <taxon>Oceanospirillales</taxon>
        <taxon>Halomonadaceae</taxon>
        <taxon>Halomonas</taxon>
    </lineage>
</organism>
<sequence length="193" mass="22283">MGSFWGAVVGAICAVVVTTMYHQWRHNVEVSRELFKNCQKTKKDFALIANGYLDVIEQRNSYQQSLDFLIKNNVLQSDAQHDLRAILEVEPLFSDQKNTHEELIVKIQELTKFGTGVALNHPLYLDQNAKDELLVLKGELTNLIDEVRNRAIKEAKVTFLGYCIRMVSSWFVKAKEMALAIWMWLTNLPERLR</sequence>
<keyword evidence="1" id="KW-1133">Transmembrane helix</keyword>
<dbReference type="Proteomes" id="UP000197334">
    <property type="component" value="Unassembled WGS sequence"/>
</dbReference>
<keyword evidence="1" id="KW-0812">Transmembrane</keyword>
<dbReference type="RefSeq" id="WP_088701402.1">
    <property type="nucleotide sequence ID" value="NZ_JPUA01000037.1"/>
</dbReference>
<keyword evidence="1" id="KW-0472">Membrane</keyword>
<reference evidence="2 3" key="1">
    <citation type="submission" date="2014-08" db="EMBL/GenBank/DDBJ databases">
        <title>Draft genome sequence of a novel L-asparaginase producing marine bacterium, Halomonas campaniensis.</title>
        <authorList>
            <person name="Sundarakrishnan B."/>
            <person name="Moushumi Priya A."/>
            <person name="Raman G."/>
            <person name="Sakthivel N."/>
            <person name="Park S."/>
            <person name="Jayachandran S."/>
        </authorList>
    </citation>
    <scope>NUCLEOTIDE SEQUENCE [LARGE SCALE GENOMIC DNA]</scope>
    <source>
        <strain evidence="2 3">SK03</strain>
    </source>
</reference>
<accession>A0A246RVB7</accession>
<proteinExistence type="predicted"/>
<evidence type="ECO:0000313" key="3">
    <source>
        <dbReference type="Proteomes" id="UP000197334"/>
    </source>
</evidence>
<name>A0A246RVB7_9GAMM</name>
<evidence type="ECO:0000256" key="1">
    <source>
        <dbReference type="SAM" id="Phobius"/>
    </source>
</evidence>
<feature type="transmembrane region" description="Helical" evidence="1">
    <location>
        <begin position="6"/>
        <end position="24"/>
    </location>
</feature>